<dbReference type="InterPro" id="IPR014710">
    <property type="entry name" value="RmlC-like_jellyroll"/>
</dbReference>
<dbReference type="InterPro" id="IPR047263">
    <property type="entry name" value="HNL-like_cupin"/>
</dbReference>
<gene>
    <name evidence="2" type="ORF">EDD26_1152</name>
</gene>
<protein>
    <submittedName>
        <fullName evidence="2">Quercetin dioxygenase-like cupin family protein</fullName>
    </submittedName>
</protein>
<dbReference type="SUPFAM" id="SSF51182">
    <property type="entry name" value="RmlC-like cupins"/>
    <property type="match status" value="1"/>
</dbReference>
<evidence type="ECO:0000313" key="3">
    <source>
        <dbReference type="Proteomes" id="UP000275456"/>
    </source>
</evidence>
<name>A0A3N2ASQ7_9MICO</name>
<dbReference type="GO" id="GO:0051213">
    <property type="term" value="F:dioxygenase activity"/>
    <property type="evidence" value="ECO:0007669"/>
    <property type="project" value="UniProtKB-KW"/>
</dbReference>
<evidence type="ECO:0000259" key="1">
    <source>
        <dbReference type="Pfam" id="PF07883"/>
    </source>
</evidence>
<keyword evidence="2" id="KW-0223">Dioxygenase</keyword>
<dbReference type="OrthoDB" id="9802489at2"/>
<dbReference type="InterPro" id="IPR011051">
    <property type="entry name" value="RmlC_Cupin_sf"/>
</dbReference>
<reference evidence="2 3" key="1">
    <citation type="submission" date="2018-11" db="EMBL/GenBank/DDBJ databases">
        <title>Sequencing the genomes of 1000 actinobacteria strains.</title>
        <authorList>
            <person name="Klenk H.-P."/>
        </authorList>
    </citation>
    <scope>NUCLEOTIDE SEQUENCE [LARGE SCALE GENOMIC DNA]</scope>
    <source>
        <strain evidence="2 3">DSM 9580</strain>
    </source>
</reference>
<dbReference type="EMBL" id="RKHJ01000001">
    <property type="protein sequence ID" value="ROR65782.1"/>
    <property type="molecule type" value="Genomic_DNA"/>
</dbReference>
<keyword evidence="3" id="KW-1185">Reference proteome</keyword>
<dbReference type="AlphaFoldDB" id="A0A3N2ASQ7"/>
<feature type="domain" description="Cupin type-2" evidence="1">
    <location>
        <begin position="41"/>
        <end position="99"/>
    </location>
</feature>
<dbReference type="RefSeq" id="WP_123696836.1">
    <property type="nucleotide sequence ID" value="NZ_RKHJ01000001.1"/>
</dbReference>
<organism evidence="2 3">
    <name type="scientific">Agrococcus jenensis</name>
    <dbReference type="NCBI Taxonomy" id="46353"/>
    <lineage>
        <taxon>Bacteria</taxon>
        <taxon>Bacillati</taxon>
        <taxon>Actinomycetota</taxon>
        <taxon>Actinomycetes</taxon>
        <taxon>Micrococcales</taxon>
        <taxon>Microbacteriaceae</taxon>
        <taxon>Agrococcus</taxon>
    </lineage>
</organism>
<dbReference type="InterPro" id="IPR013096">
    <property type="entry name" value="Cupin_2"/>
</dbReference>
<comment type="caution">
    <text evidence="2">The sequence shown here is derived from an EMBL/GenBank/DDBJ whole genome shotgun (WGS) entry which is preliminary data.</text>
</comment>
<dbReference type="CDD" id="cd02233">
    <property type="entry name" value="cupin_HNL-like"/>
    <property type="match status" value="1"/>
</dbReference>
<dbReference type="PANTHER" id="PTHR43698">
    <property type="entry name" value="RIBD C-TERMINAL DOMAIN CONTAINING PROTEIN"/>
    <property type="match status" value="1"/>
</dbReference>
<dbReference type="Pfam" id="PF07883">
    <property type="entry name" value="Cupin_2"/>
    <property type="match status" value="1"/>
</dbReference>
<dbReference type="PANTHER" id="PTHR43698:SF1">
    <property type="entry name" value="BLL4564 PROTEIN"/>
    <property type="match status" value="1"/>
</dbReference>
<accession>A0A3N2ASQ7</accession>
<proteinExistence type="predicted"/>
<dbReference type="Gene3D" id="2.60.120.10">
    <property type="entry name" value="Jelly Rolls"/>
    <property type="match status" value="1"/>
</dbReference>
<sequence>MKIKHPSDYDGTRGKPGSQFTGDVYPFVTMAQTDGVTINTVDFTPGARTFWHHHEHGQILQVLAGRGLVCANDEVHVIRAGDTVWCPPGERHWHGAAPDSYMVHTAISLGETVWADAVGDDEYAQQPLDGATATDGKDQGDVR</sequence>
<dbReference type="Proteomes" id="UP000275456">
    <property type="component" value="Unassembled WGS sequence"/>
</dbReference>
<evidence type="ECO:0000313" key="2">
    <source>
        <dbReference type="EMBL" id="ROR65782.1"/>
    </source>
</evidence>
<keyword evidence="2" id="KW-0560">Oxidoreductase</keyword>